<dbReference type="GO" id="GO:0006355">
    <property type="term" value="P:regulation of DNA-templated transcription"/>
    <property type="evidence" value="ECO:0007669"/>
    <property type="project" value="InterPro"/>
</dbReference>
<dbReference type="InterPro" id="IPR016032">
    <property type="entry name" value="Sig_transdc_resp-reg_C-effctor"/>
</dbReference>
<dbReference type="InterPro" id="IPR001789">
    <property type="entry name" value="Sig_transdc_resp-reg_receiver"/>
</dbReference>
<dbReference type="InterPro" id="IPR001867">
    <property type="entry name" value="OmpR/PhoB-type_DNA-bd"/>
</dbReference>
<dbReference type="PROSITE" id="PS51755">
    <property type="entry name" value="OMPR_PHOB"/>
    <property type="match status" value="1"/>
</dbReference>
<keyword evidence="5" id="KW-0804">Transcription</keyword>
<evidence type="ECO:0000256" key="1">
    <source>
        <dbReference type="ARBA" id="ARBA00022553"/>
    </source>
</evidence>
<dbReference type="SMART" id="SM00862">
    <property type="entry name" value="Trans_reg_C"/>
    <property type="match status" value="1"/>
</dbReference>
<evidence type="ECO:0000256" key="4">
    <source>
        <dbReference type="ARBA" id="ARBA00023125"/>
    </source>
</evidence>
<dbReference type="Proteomes" id="UP000321058">
    <property type="component" value="Unassembled WGS sequence"/>
</dbReference>
<dbReference type="PROSITE" id="PS50110">
    <property type="entry name" value="RESPONSE_REGULATORY"/>
    <property type="match status" value="1"/>
</dbReference>
<dbReference type="InterPro" id="IPR039420">
    <property type="entry name" value="WalR-like"/>
</dbReference>
<keyword evidence="3" id="KW-0805">Transcription regulation</keyword>
<dbReference type="PANTHER" id="PTHR48111">
    <property type="entry name" value="REGULATOR OF RPOS"/>
    <property type="match status" value="1"/>
</dbReference>
<keyword evidence="4 7" id="KW-0238">DNA-binding</keyword>
<dbReference type="GO" id="GO:0000976">
    <property type="term" value="F:transcription cis-regulatory region binding"/>
    <property type="evidence" value="ECO:0007669"/>
    <property type="project" value="TreeGrafter"/>
</dbReference>
<keyword evidence="1 6" id="KW-0597">Phosphoprotein</keyword>
<dbReference type="SUPFAM" id="SSF46894">
    <property type="entry name" value="C-terminal effector domain of the bipartite response regulators"/>
    <property type="match status" value="1"/>
</dbReference>
<evidence type="ECO:0000259" key="9">
    <source>
        <dbReference type="PROSITE" id="PS51755"/>
    </source>
</evidence>
<keyword evidence="11" id="KW-1185">Reference proteome</keyword>
<organism evidence="10 11">
    <name type="scientific">Reyranella soli</name>
    <dbReference type="NCBI Taxonomy" id="1230389"/>
    <lineage>
        <taxon>Bacteria</taxon>
        <taxon>Pseudomonadati</taxon>
        <taxon>Pseudomonadota</taxon>
        <taxon>Alphaproteobacteria</taxon>
        <taxon>Hyphomicrobiales</taxon>
        <taxon>Reyranellaceae</taxon>
        <taxon>Reyranella</taxon>
    </lineage>
</organism>
<proteinExistence type="predicted"/>
<dbReference type="GO" id="GO:0032993">
    <property type="term" value="C:protein-DNA complex"/>
    <property type="evidence" value="ECO:0007669"/>
    <property type="project" value="TreeGrafter"/>
</dbReference>
<dbReference type="Gene3D" id="3.40.50.2300">
    <property type="match status" value="1"/>
</dbReference>
<dbReference type="GO" id="GO:0000156">
    <property type="term" value="F:phosphorelay response regulator activity"/>
    <property type="evidence" value="ECO:0007669"/>
    <property type="project" value="TreeGrafter"/>
</dbReference>
<dbReference type="RefSeq" id="WP_170303644.1">
    <property type="nucleotide sequence ID" value="NZ_BKAJ01000155.1"/>
</dbReference>
<accession>A0A512NMR3</accession>
<dbReference type="Pfam" id="PF00072">
    <property type="entry name" value="Response_reg"/>
    <property type="match status" value="1"/>
</dbReference>
<reference evidence="10 11" key="1">
    <citation type="submission" date="2019-07" db="EMBL/GenBank/DDBJ databases">
        <title>Whole genome shotgun sequence of Reyranella soli NBRC 108950.</title>
        <authorList>
            <person name="Hosoyama A."/>
            <person name="Uohara A."/>
            <person name="Ohji S."/>
            <person name="Ichikawa N."/>
        </authorList>
    </citation>
    <scope>NUCLEOTIDE SEQUENCE [LARGE SCALE GENOMIC DNA]</scope>
    <source>
        <strain evidence="10 11">NBRC 108950</strain>
    </source>
</reference>
<evidence type="ECO:0000259" key="8">
    <source>
        <dbReference type="PROSITE" id="PS50110"/>
    </source>
</evidence>
<feature type="domain" description="Response regulatory" evidence="8">
    <location>
        <begin position="1"/>
        <end position="112"/>
    </location>
</feature>
<feature type="DNA-binding region" description="OmpR/PhoB-type" evidence="7">
    <location>
        <begin position="130"/>
        <end position="235"/>
    </location>
</feature>
<evidence type="ECO:0000313" key="10">
    <source>
        <dbReference type="EMBL" id="GEP60253.1"/>
    </source>
</evidence>
<keyword evidence="2" id="KW-0902">Two-component regulatory system</keyword>
<dbReference type="AlphaFoldDB" id="A0A512NMR3"/>
<dbReference type="CDD" id="cd00383">
    <property type="entry name" value="trans_reg_C"/>
    <property type="match status" value="1"/>
</dbReference>
<sequence>MDDDDLYREVLSADLVDRGFSVSCFADGPSFLDALNNGLEAKIALLDWAMPEMSGFELLGTLKGQGNGLPVVFLTGYSLAERELQALNQGAVDFVDKSRGADVLAHRLQLIIEGRRQSDSTGATQAQVDAQVEVHGELALHRGSERALWRGQDVGLTVAEYRVVTLLVSRKGKLHTYRAIYDTVHYAGFVAGSGARGYTTNVRSMIKRIRRKCLAVDPGFSEIKNVLRAGYCWRDPQF</sequence>
<gene>
    <name evidence="10" type="ORF">RSO01_74190</name>
</gene>
<evidence type="ECO:0000256" key="3">
    <source>
        <dbReference type="ARBA" id="ARBA00023015"/>
    </source>
</evidence>
<evidence type="ECO:0000256" key="2">
    <source>
        <dbReference type="ARBA" id="ARBA00023012"/>
    </source>
</evidence>
<evidence type="ECO:0000256" key="5">
    <source>
        <dbReference type="ARBA" id="ARBA00023163"/>
    </source>
</evidence>
<dbReference type="SUPFAM" id="SSF52172">
    <property type="entry name" value="CheY-like"/>
    <property type="match status" value="1"/>
</dbReference>
<evidence type="ECO:0000256" key="7">
    <source>
        <dbReference type="PROSITE-ProRule" id="PRU01091"/>
    </source>
</evidence>
<name>A0A512NMR3_9HYPH</name>
<feature type="domain" description="OmpR/PhoB-type" evidence="9">
    <location>
        <begin position="130"/>
        <end position="235"/>
    </location>
</feature>
<protein>
    <submittedName>
        <fullName evidence="10">DNA-binding response regulator</fullName>
    </submittedName>
</protein>
<dbReference type="SMART" id="SM00448">
    <property type="entry name" value="REC"/>
    <property type="match status" value="1"/>
</dbReference>
<dbReference type="CDD" id="cd00156">
    <property type="entry name" value="REC"/>
    <property type="match status" value="1"/>
</dbReference>
<dbReference type="Gene3D" id="1.10.10.10">
    <property type="entry name" value="Winged helix-like DNA-binding domain superfamily/Winged helix DNA-binding domain"/>
    <property type="match status" value="1"/>
</dbReference>
<dbReference type="InterPro" id="IPR036388">
    <property type="entry name" value="WH-like_DNA-bd_sf"/>
</dbReference>
<dbReference type="EMBL" id="BKAJ01000155">
    <property type="protein sequence ID" value="GEP60253.1"/>
    <property type="molecule type" value="Genomic_DNA"/>
</dbReference>
<dbReference type="GO" id="GO:0005829">
    <property type="term" value="C:cytosol"/>
    <property type="evidence" value="ECO:0007669"/>
    <property type="project" value="TreeGrafter"/>
</dbReference>
<feature type="modified residue" description="4-aspartylphosphate" evidence="6">
    <location>
        <position position="47"/>
    </location>
</feature>
<evidence type="ECO:0000313" key="11">
    <source>
        <dbReference type="Proteomes" id="UP000321058"/>
    </source>
</evidence>
<dbReference type="InterPro" id="IPR011006">
    <property type="entry name" value="CheY-like_superfamily"/>
</dbReference>
<evidence type="ECO:0000256" key="6">
    <source>
        <dbReference type="PROSITE-ProRule" id="PRU00169"/>
    </source>
</evidence>
<dbReference type="PANTHER" id="PTHR48111:SF1">
    <property type="entry name" value="TWO-COMPONENT RESPONSE REGULATOR ORR33"/>
    <property type="match status" value="1"/>
</dbReference>
<comment type="caution">
    <text evidence="10">The sequence shown here is derived from an EMBL/GenBank/DDBJ whole genome shotgun (WGS) entry which is preliminary data.</text>
</comment>